<keyword evidence="1" id="KW-1133">Transmembrane helix</keyword>
<feature type="transmembrane region" description="Helical" evidence="1">
    <location>
        <begin position="221"/>
        <end position="244"/>
    </location>
</feature>
<gene>
    <name evidence="2" type="ORF">LTR91_005948</name>
</gene>
<keyword evidence="1" id="KW-0472">Membrane</keyword>
<proteinExistence type="predicted"/>
<keyword evidence="1" id="KW-0812">Transmembrane</keyword>
<comment type="caution">
    <text evidence="2">The sequence shown here is derived from an EMBL/GenBank/DDBJ whole genome shotgun (WGS) entry which is preliminary data.</text>
</comment>
<evidence type="ECO:0000313" key="3">
    <source>
        <dbReference type="Proteomes" id="UP001175353"/>
    </source>
</evidence>
<accession>A0AAN6KSZ1</accession>
<evidence type="ECO:0000256" key="1">
    <source>
        <dbReference type="SAM" id="Phobius"/>
    </source>
</evidence>
<keyword evidence="3" id="KW-1185">Reference proteome</keyword>
<dbReference type="AlphaFoldDB" id="A0AAN6KSZ1"/>
<sequence>MPSEHIRLIALRSVEPVLVYRAPAADQPLQHTASHRVTLVLWIAGPVLTFQVPIHSQLAKSGALETPSFDTSLHFVKMDNRARTPEGLMTVSELEHWQAGALLRTLFLPFILWALFSRHYRSLNKIYAFLVPSACLLTILAGVAFVKLMIYGDISINFLGLHIRWYAILPSTCEATSQVLGHHNALPCHIERLQEWISLVKSGGSWSQVLTRRVAMNASTLTGVLLGCGVLGYLSCKLATWFLWCESCQQERKQNDWPEAGYGGGNREGTGWPVCKRCQITRLVALDAKSPEMLLGPDAMV</sequence>
<dbReference type="Proteomes" id="UP001175353">
    <property type="component" value="Unassembled WGS sequence"/>
</dbReference>
<evidence type="ECO:0000313" key="2">
    <source>
        <dbReference type="EMBL" id="KAK0999666.1"/>
    </source>
</evidence>
<reference evidence="2" key="1">
    <citation type="submission" date="2023-06" db="EMBL/GenBank/DDBJ databases">
        <title>Black Yeasts Isolated from many extreme environments.</title>
        <authorList>
            <person name="Coleine C."/>
            <person name="Stajich J.E."/>
            <person name="Selbmann L."/>
        </authorList>
    </citation>
    <scope>NUCLEOTIDE SEQUENCE</scope>
    <source>
        <strain evidence="2">CCFEE 5200</strain>
    </source>
</reference>
<dbReference type="EMBL" id="JAUJLE010000039">
    <property type="protein sequence ID" value="KAK0999666.1"/>
    <property type="molecule type" value="Genomic_DNA"/>
</dbReference>
<protein>
    <submittedName>
        <fullName evidence="2">Uncharacterized protein</fullName>
    </submittedName>
</protein>
<feature type="transmembrane region" description="Helical" evidence="1">
    <location>
        <begin position="101"/>
        <end position="120"/>
    </location>
</feature>
<name>A0AAN6KSZ1_9PEZI</name>
<feature type="transmembrane region" description="Helical" evidence="1">
    <location>
        <begin position="126"/>
        <end position="146"/>
    </location>
</feature>
<organism evidence="2 3">
    <name type="scientific">Friedmanniomyces endolithicus</name>
    <dbReference type="NCBI Taxonomy" id="329885"/>
    <lineage>
        <taxon>Eukaryota</taxon>
        <taxon>Fungi</taxon>
        <taxon>Dikarya</taxon>
        <taxon>Ascomycota</taxon>
        <taxon>Pezizomycotina</taxon>
        <taxon>Dothideomycetes</taxon>
        <taxon>Dothideomycetidae</taxon>
        <taxon>Mycosphaerellales</taxon>
        <taxon>Teratosphaeriaceae</taxon>
        <taxon>Friedmanniomyces</taxon>
    </lineage>
</organism>